<name>V4BQB7_LOTGI</name>
<evidence type="ECO:0000256" key="5">
    <source>
        <dbReference type="ARBA" id="ARBA00093261"/>
    </source>
</evidence>
<dbReference type="PANTHER" id="PTHR11808">
    <property type="entry name" value="TRANS-SULFURATION ENZYME FAMILY MEMBER"/>
    <property type="match status" value="1"/>
</dbReference>
<evidence type="ECO:0000313" key="9">
    <source>
        <dbReference type="EMBL" id="ESO91064.1"/>
    </source>
</evidence>
<dbReference type="FunFam" id="3.40.640.10:FF:000046">
    <property type="entry name" value="Cystathionine gamma-lyase"/>
    <property type="match status" value="1"/>
</dbReference>
<dbReference type="InterPro" id="IPR000277">
    <property type="entry name" value="Cys/Met-Metab_PyrdxlP-dep_enz"/>
</dbReference>
<feature type="modified residue" description="N6-(pyridoxal phosphate)lysine" evidence="7">
    <location>
        <position position="221"/>
    </location>
</feature>
<organism evidence="9 10">
    <name type="scientific">Lottia gigantea</name>
    <name type="common">Giant owl limpet</name>
    <dbReference type="NCBI Taxonomy" id="225164"/>
    <lineage>
        <taxon>Eukaryota</taxon>
        <taxon>Metazoa</taxon>
        <taxon>Spiralia</taxon>
        <taxon>Lophotrochozoa</taxon>
        <taxon>Mollusca</taxon>
        <taxon>Gastropoda</taxon>
        <taxon>Patellogastropoda</taxon>
        <taxon>Lottioidea</taxon>
        <taxon>Lottiidae</taxon>
        <taxon>Lottia</taxon>
    </lineage>
</organism>
<dbReference type="SUPFAM" id="SSF53383">
    <property type="entry name" value="PLP-dependent transferases"/>
    <property type="match status" value="1"/>
</dbReference>
<evidence type="ECO:0000256" key="3">
    <source>
        <dbReference type="ARBA" id="ARBA00060510"/>
    </source>
</evidence>
<accession>V4BQB7</accession>
<dbReference type="GO" id="GO:0016846">
    <property type="term" value="F:carbon-sulfur lyase activity"/>
    <property type="evidence" value="ECO:0007669"/>
    <property type="project" value="TreeGrafter"/>
</dbReference>
<dbReference type="EC" id="2.5.1.160" evidence="6"/>
<dbReference type="InterPro" id="IPR015424">
    <property type="entry name" value="PyrdxlP-dep_Trfase"/>
</dbReference>
<gene>
    <name evidence="9" type="ORF">LOTGIDRAFT_217598</name>
</gene>
<comment type="cofactor">
    <cofactor evidence="1 8">
        <name>pyridoxal 5'-phosphate</name>
        <dbReference type="ChEBI" id="CHEBI:597326"/>
    </cofactor>
</comment>
<dbReference type="GO" id="GO:0009086">
    <property type="term" value="P:methionine biosynthetic process"/>
    <property type="evidence" value="ECO:0007669"/>
    <property type="project" value="UniProtKB-ARBA"/>
</dbReference>
<evidence type="ECO:0000256" key="6">
    <source>
        <dbReference type="ARBA" id="ARBA00093596"/>
    </source>
</evidence>
<dbReference type="InterPro" id="IPR054542">
    <property type="entry name" value="Cys_met_metab_PP"/>
</dbReference>
<evidence type="ECO:0000256" key="7">
    <source>
        <dbReference type="PIRSR" id="PIRSR001434-2"/>
    </source>
</evidence>
<dbReference type="Proteomes" id="UP000030746">
    <property type="component" value="Unassembled WGS sequence"/>
</dbReference>
<comment type="catalytic activity">
    <reaction evidence="4">
        <text>O-succinyl-L-homoserine + L-cysteine = L,L-cystathionine + succinate + H(+)</text>
        <dbReference type="Rhea" id="RHEA:20397"/>
        <dbReference type="ChEBI" id="CHEBI:15378"/>
        <dbReference type="ChEBI" id="CHEBI:30031"/>
        <dbReference type="ChEBI" id="CHEBI:35235"/>
        <dbReference type="ChEBI" id="CHEBI:57661"/>
        <dbReference type="ChEBI" id="CHEBI:58161"/>
    </reaction>
</comment>
<dbReference type="EMBL" id="KB202284">
    <property type="protein sequence ID" value="ESO91064.1"/>
    <property type="molecule type" value="Genomic_DNA"/>
</dbReference>
<evidence type="ECO:0000256" key="8">
    <source>
        <dbReference type="RuleBase" id="RU362118"/>
    </source>
</evidence>
<dbReference type="Gene3D" id="3.40.640.10">
    <property type="entry name" value="Type I PLP-dependent aspartate aminotransferase-like (Major domain)"/>
    <property type="match status" value="1"/>
</dbReference>
<dbReference type="GO" id="GO:0030170">
    <property type="term" value="F:pyridoxal phosphate binding"/>
    <property type="evidence" value="ECO:0007669"/>
    <property type="project" value="InterPro"/>
</dbReference>
<reference evidence="9 10" key="1">
    <citation type="journal article" date="2013" name="Nature">
        <title>Insights into bilaterian evolution from three spiralian genomes.</title>
        <authorList>
            <person name="Simakov O."/>
            <person name="Marletaz F."/>
            <person name="Cho S.J."/>
            <person name="Edsinger-Gonzales E."/>
            <person name="Havlak P."/>
            <person name="Hellsten U."/>
            <person name="Kuo D.H."/>
            <person name="Larsson T."/>
            <person name="Lv J."/>
            <person name="Arendt D."/>
            <person name="Savage R."/>
            <person name="Osoegawa K."/>
            <person name="de Jong P."/>
            <person name="Grimwood J."/>
            <person name="Chapman J.A."/>
            <person name="Shapiro H."/>
            <person name="Aerts A."/>
            <person name="Otillar R.P."/>
            <person name="Terry A.Y."/>
            <person name="Boore J.L."/>
            <person name="Grigoriev I.V."/>
            <person name="Lindberg D.R."/>
            <person name="Seaver E.C."/>
            <person name="Weisblat D.A."/>
            <person name="Putnam N.H."/>
            <person name="Rokhsar D.S."/>
        </authorList>
    </citation>
    <scope>NUCLEOTIDE SEQUENCE [LARGE SCALE GENOMIC DNA]</scope>
</reference>
<evidence type="ECO:0000313" key="10">
    <source>
        <dbReference type="Proteomes" id="UP000030746"/>
    </source>
</evidence>
<evidence type="ECO:0000256" key="2">
    <source>
        <dbReference type="ARBA" id="ARBA00022898"/>
    </source>
</evidence>
<dbReference type="HOGENOM" id="CLU_018986_2_0_1"/>
<dbReference type="OrthoDB" id="3512640at2759"/>
<dbReference type="STRING" id="225164.V4BQB7"/>
<dbReference type="InterPro" id="IPR015422">
    <property type="entry name" value="PyrdxlP-dep_Trfase_small"/>
</dbReference>
<comment type="catalytic activity">
    <reaction evidence="5">
        <text>O-phospho-L-homoserine + L-cysteine = L,L-cystathionine + phosphate</text>
        <dbReference type="Rhea" id="RHEA:80891"/>
        <dbReference type="ChEBI" id="CHEBI:35235"/>
        <dbReference type="ChEBI" id="CHEBI:43474"/>
        <dbReference type="ChEBI" id="CHEBI:57590"/>
        <dbReference type="ChEBI" id="CHEBI:58161"/>
        <dbReference type="EC" id="2.5.1.160"/>
    </reaction>
</comment>
<proteinExistence type="inferred from homology"/>
<dbReference type="OMA" id="NAFQIIQ"/>
<dbReference type="UniPathway" id="UPA00136">
    <property type="reaction ID" value="UER00202"/>
</dbReference>
<dbReference type="GeneID" id="20246724"/>
<evidence type="ECO:0000256" key="1">
    <source>
        <dbReference type="ARBA" id="ARBA00001933"/>
    </source>
</evidence>
<dbReference type="GO" id="GO:0019346">
    <property type="term" value="P:transsulfuration"/>
    <property type="evidence" value="ECO:0007669"/>
    <property type="project" value="InterPro"/>
</dbReference>
<dbReference type="PROSITE" id="PS00868">
    <property type="entry name" value="CYS_MET_METAB_PP"/>
    <property type="match status" value="1"/>
</dbReference>
<dbReference type="AlphaFoldDB" id="V4BQB7"/>
<dbReference type="GO" id="GO:0019344">
    <property type="term" value="P:cysteine biosynthetic process"/>
    <property type="evidence" value="ECO:0007669"/>
    <property type="project" value="UniProtKB-UniPathway"/>
</dbReference>
<dbReference type="KEGG" id="lgi:LOTGIDRAFT_217598"/>
<comment type="pathway">
    <text evidence="3">Amino-acid biosynthesis; L-methionine biosynthesis via de novo pathway; L-cystathionine from O-succinyl-L-homoserine: step 1/1.</text>
</comment>
<dbReference type="PANTHER" id="PTHR11808:SF80">
    <property type="entry name" value="CYSTATHIONINE GAMMA-LYASE"/>
    <property type="match status" value="1"/>
</dbReference>
<keyword evidence="2 7" id="KW-0663">Pyridoxal phosphate</keyword>
<dbReference type="InterPro" id="IPR015421">
    <property type="entry name" value="PyrdxlP-dep_Trfase_major"/>
</dbReference>
<dbReference type="CTD" id="20246724"/>
<keyword evidence="10" id="KW-1185">Reference proteome</keyword>
<dbReference type="FunFam" id="3.90.1150.10:FF:000033">
    <property type="entry name" value="Cystathionine gamma-synthase"/>
    <property type="match status" value="1"/>
</dbReference>
<evidence type="ECO:0000256" key="4">
    <source>
        <dbReference type="ARBA" id="ARBA00093222"/>
    </source>
</evidence>
<dbReference type="GO" id="GO:0005737">
    <property type="term" value="C:cytoplasm"/>
    <property type="evidence" value="ECO:0007669"/>
    <property type="project" value="TreeGrafter"/>
</dbReference>
<dbReference type="PIRSF" id="PIRSF001434">
    <property type="entry name" value="CGS"/>
    <property type="match status" value="1"/>
</dbReference>
<protein>
    <recommendedName>
        <fullName evidence="6">plant cystathionine gamma-synthase</fullName>
        <ecNumber evidence="6">2.5.1.160</ecNumber>
    </recommendedName>
</protein>
<sequence length="410" mass="44901">MSNRRDPVLPDRKLEDLSLDTVAVVVKPKKYTGKKTIPLATPICHSSTFKLEKVDDFLEIMSQGGEVYSRLGNSTTDAAECLINSIEGGAGSLVYASGMAAISTVLISYLNSGDHIIVQNPVYSNTLVIIREFQKKYGIDVTIVPAACNITEYRKNIKANTKILMGETPCNPCMTILDLEAFGKLGQEKDILTVVDATFGSCYLQQPIAHGVDISIHSCTKYMGGHSDLTGGCVTTRTLQQWKIIKKWSATLGGIMSPHDASLLIRGLKTLPIRMEKHSQNGKRIAEYLELHPKIDKVFYPGLPSHPQHDIAKKQMKSFGGMLRADVKGGEQGGRTLVESLNIVSLAVSLGGVESIIEQPYTMTHGPYLYSQKEIDESGFTPGTLRISIGLEDVDDLIKDFQQALEKVKV</sequence>
<dbReference type="CDD" id="cd00614">
    <property type="entry name" value="CGS_like"/>
    <property type="match status" value="1"/>
</dbReference>
<dbReference type="Pfam" id="PF01053">
    <property type="entry name" value="Cys_Met_Meta_PP"/>
    <property type="match status" value="1"/>
</dbReference>
<dbReference type="RefSeq" id="XP_009058333.1">
    <property type="nucleotide sequence ID" value="XM_009060085.1"/>
</dbReference>
<comment type="similarity">
    <text evidence="8">Belongs to the trans-sulfuration enzymes family.</text>
</comment>
<dbReference type="Gene3D" id="3.90.1150.10">
    <property type="entry name" value="Aspartate Aminotransferase, domain 1"/>
    <property type="match status" value="1"/>
</dbReference>